<keyword evidence="3 6" id="KW-0547">Nucleotide-binding</keyword>
<evidence type="ECO:0000259" key="11">
    <source>
        <dbReference type="Pfam" id="PF17941"/>
    </source>
</evidence>
<dbReference type="InterPro" id="IPR024953">
    <property type="entry name" value="PP_kinase_middle"/>
</dbReference>
<dbReference type="Gene3D" id="3.30.1840.10">
    <property type="entry name" value="Polyphosphate kinase middle domain"/>
    <property type="match status" value="1"/>
</dbReference>
<dbReference type="NCBIfam" id="TIGR03705">
    <property type="entry name" value="poly_P_kin"/>
    <property type="match status" value="1"/>
</dbReference>
<reference evidence="13" key="1">
    <citation type="journal article" date="2019" name="Int. J. Syst. Evol. Microbiol.">
        <title>The Global Catalogue of Microorganisms (GCM) 10K type strain sequencing project: providing services to taxonomists for standard genome sequencing and annotation.</title>
        <authorList>
            <consortium name="The Broad Institute Genomics Platform"/>
            <consortium name="The Broad Institute Genome Sequencing Center for Infectious Disease"/>
            <person name="Wu L."/>
            <person name="Ma J."/>
        </authorList>
    </citation>
    <scope>NUCLEOTIDE SEQUENCE [LARGE SCALE GENOMIC DNA]</scope>
    <source>
        <strain evidence="13">KCTC 32514</strain>
    </source>
</reference>
<comment type="PTM">
    <text evidence="6 7">An intermediate of this reaction is the autophosphorylated ppk in which a phosphate is covalently linked to a histidine residue through a N-P bond.</text>
</comment>
<dbReference type="Pfam" id="PF02503">
    <property type="entry name" value="PP_kinase"/>
    <property type="match status" value="1"/>
</dbReference>
<dbReference type="InterPro" id="IPR025200">
    <property type="entry name" value="PPK_C_dom2"/>
</dbReference>
<keyword evidence="6" id="KW-0479">Metal-binding</keyword>
<dbReference type="PANTHER" id="PTHR30218">
    <property type="entry name" value="POLYPHOSPHATE KINASE"/>
    <property type="match status" value="1"/>
</dbReference>
<feature type="binding site" evidence="6">
    <location>
        <position position="453"/>
    </location>
    <ligand>
        <name>ATP</name>
        <dbReference type="ChEBI" id="CHEBI:30616"/>
    </ligand>
</feature>
<dbReference type="Pfam" id="PF13090">
    <property type="entry name" value="PP_kinase_C"/>
    <property type="match status" value="1"/>
</dbReference>
<evidence type="ECO:0000313" key="13">
    <source>
        <dbReference type="Proteomes" id="UP001597548"/>
    </source>
</evidence>
<feature type="binding site" evidence="6">
    <location>
        <position position="359"/>
    </location>
    <ligand>
        <name>Mg(2+)</name>
        <dbReference type="ChEBI" id="CHEBI:18420"/>
    </ligand>
</feature>
<dbReference type="HAMAP" id="MF_00347">
    <property type="entry name" value="Polyphosphate_kinase"/>
    <property type="match status" value="1"/>
</dbReference>
<dbReference type="Gene3D" id="3.30.870.10">
    <property type="entry name" value="Endonuclease Chain A"/>
    <property type="match status" value="2"/>
</dbReference>
<comment type="function">
    <text evidence="6 7">Catalyzes the reversible transfer of the terminal phosphate of ATP to form a long-chain polyphosphate (polyP).</text>
</comment>
<evidence type="ECO:0000259" key="8">
    <source>
        <dbReference type="Pfam" id="PF02503"/>
    </source>
</evidence>
<keyword evidence="4 6" id="KW-0418">Kinase</keyword>
<comment type="catalytic activity">
    <reaction evidence="6 7">
        <text>[phosphate](n) + ATP = [phosphate](n+1) + ADP</text>
        <dbReference type="Rhea" id="RHEA:19573"/>
        <dbReference type="Rhea" id="RHEA-COMP:9859"/>
        <dbReference type="Rhea" id="RHEA-COMP:14280"/>
        <dbReference type="ChEBI" id="CHEBI:16838"/>
        <dbReference type="ChEBI" id="CHEBI:30616"/>
        <dbReference type="ChEBI" id="CHEBI:456216"/>
        <dbReference type="EC" id="2.7.4.1"/>
    </reaction>
</comment>
<dbReference type="SUPFAM" id="SSF56024">
    <property type="entry name" value="Phospholipase D/nuclease"/>
    <property type="match status" value="2"/>
</dbReference>
<feature type="domain" description="Polyphosphate kinase C-terminal" evidence="10">
    <location>
        <begin position="488"/>
        <end position="658"/>
    </location>
</feature>
<evidence type="ECO:0000256" key="3">
    <source>
        <dbReference type="ARBA" id="ARBA00022741"/>
    </source>
</evidence>
<dbReference type="Gene3D" id="1.20.58.310">
    <property type="entry name" value="Polyphosphate kinase N-terminal domain"/>
    <property type="match status" value="1"/>
</dbReference>
<evidence type="ECO:0000256" key="2">
    <source>
        <dbReference type="ARBA" id="ARBA00022679"/>
    </source>
</evidence>
<evidence type="ECO:0000256" key="7">
    <source>
        <dbReference type="RuleBase" id="RU003800"/>
    </source>
</evidence>
<evidence type="ECO:0000256" key="5">
    <source>
        <dbReference type="ARBA" id="ARBA00022840"/>
    </source>
</evidence>
<feature type="domain" description="Polyphosphate kinase N-terminal" evidence="9">
    <location>
        <begin position="6"/>
        <end position="100"/>
    </location>
</feature>
<dbReference type="InterPro" id="IPR041108">
    <property type="entry name" value="PP_kinase_C_1"/>
</dbReference>
<sequence length="671" mass="77745">MKTTVISSELSWLYFNQCIIDEAADVTNPLYERIKFLAIFSSNLDEFFRVKVNHLASDKSTRKSKLFNTILHEINLQQEQFGDIWRTQIIPELLQNNIIVYQGQPIDTCHLKEIGRYFKSEVLSFIQIVFIKNETDTIYFLDNRRLYFLVKLKNPENRFEYAYINIPSDKLDRFKLLSKKDHTNYIISLDEIIKSCSHFIFANYTIVSCFAIKMNRDEDYEIEDEDSGNLITKIKHKIKERKTGLPTRFLYDTTMPVEDIVLCKNTFQLKKREMVSGGTHHNLFDLFKFPNPLKPKLQGPNYPALEHPAFENSNSVFDVIDSKNQLLHFPYHSYHYVLQFFNQAAIDSRVTKIKVTLYRISTQSLIANALISAAKNGKKVTVFVEVKARFDENNNLYWAHEMKKAGIKIIYSMPNLKVHAKIALVTMKIDAKTSKEYAYMATGNFNESTAAIYADHGFFTAKKNYTSDIEKVFRFLGTKEKNSEMNTLLVAGFNMKEQMISMIDNEIENHIAGKSSGIFLKVNGIDEKDIIDKLYEASQAGVKITLIVRGICKLLPGIIGISENIKAYRIVDMYLEHARIYKFNNAGNEKLFLSSADMMGRNLNRRIEVGFPIEDEKLKSEINQIIQFQLDDNTKRRTINSEGKNELIPDKKAPRRAQLDSYNWLKEHVTC</sequence>
<feature type="binding site" evidence="6">
    <location>
        <position position="577"/>
    </location>
    <ligand>
        <name>ATP</name>
        <dbReference type="ChEBI" id="CHEBI:30616"/>
    </ligand>
</feature>
<evidence type="ECO:0000256" key="6">
    <source>
        <dbReference type="HAMAP-Rule" id="MF_00347"/>
    </source>
</evidence>
<feature type="domain" description="Polyphosphate kinase middle" evidence="8">
    <location>
        <begin position="113"/>
        <end position="289"/>
    </location>
</feature>
<dbReference type="GO" id="GO:0008976">
    <property type="term" value="F:polyphosphate kinase activity"/>
    <property type="evidence" value="ECO:0007669"/>
    <property type="project" value="UniProtKB-EC"/>
</dbReference>
<dbReference type="CDD" id="cd09164">
    <property type="entry name" value="PLDc_EcPPK1_C1_like"/>
    <property type="match status" value="1"/>
</dbReference>
<accession>A0ABW5ZZV5</accession>
<evidence type="ECO:0000313" key="12">
    <source>
        <dbReference type="EMBL" id="MFD2917228.1"/>
    </source>
</evidence>
<dbReference type="EMBL" id="JBHUOS010000014">
    <property type="protein sequence ID" value="MFD2917228.1"/>
    <property type="molecule type" value="Genomic_DNA"/>
</dbReference>
<feature type="binding site" evidence="6">
    <location>
        <position position="389"/>
    </location>
    <ligand>
        <name>Mg(2+)</name>
        <dbReference type="ChEBI" id="CHEBI:18420"/>
    </ligand>
</feature>
<dbReference type="Pfam" id="PF17941">
    <property type="entry name" value="PP_kinase_C_1"/>
    <property type="match status" value="1"/>
</dbReference>
<evidence type="ECO:0000256" key="4">
    <source>
        <dbReference type="ARBA" id="ARBA00022777"/>
    </source>
</evidence>
<evidence type="ECO:0000256" key="1">
    <source>
        <dbReference type="ARBA" id="ARBA00022553"/>
    </source>
</evidence>
<evidence type="ECO:0000259" key="9">
    <source>
        <dbReference type="Pfam" id="PF13089"/>
    </source>
</evidence>
<organism evidence="12 13">
    <name type="scientific">Psychroserpens luteus</name>
    <dbReference type="NCBI Taxonomy" id="1434066"/>
    <lineage>
        <taxon>Bacteria</taxon>
        <taxon>Pseudomonadati</taxon>
        <taxon>Bacteroidota</taxon>
        <taxon>Flavobacteriia</taxon>
        <taxon>Flavobacteriales</taxon>
        <taxon>Flavobacteriaceae</taxon>
        <taxon>Psychroserpens</taxon>
    </lineage>
</organism>
<gene>
    <name evidence="12" type="primary">ppk1</name>
    <name evidence="6" type="synonym">ppk</name>
    <name evidence="12" type="ORF">ACFS29_16360</name>
</gene>
<comment type="similarity">
    <text evidence="6 7">Belongs to the polyphosphate kinase 1 (PPK1) family.</text>
</comment>
<dbReference type="RefSeq" id="WP_194509073.1">
    <property type="nucleotide sequence ID" value="NZ_JADILU010000006.1"/>
</dbReference>
<comment type="caution">
    <text evidence="12">The sequence shown here is derived from an EMBL/GenBank/DDBJ whole genome shotgun (WGS) entry which is preliminary data.</text>
</comment>
<dbReference type="SUPFAM" id="SSF140356">
    <property type="entry name" value="PPK N-terminal domain-like"/>
    <property type="match status" value="1"/>
</dbReference>
<feature type="active site" description="Phosphohistidine intermediate" evidence="6">
    <location>
        <position position="419"/>
    </location>
</feature>
<keyword evidence="1 6" id="KW-0597">Phosphoprotein</keyword>
<keyword evidence="2 6" id="KW-0808">Transferase</keyword>
<dbReference type="PANTHER" id="PTHR30218:SF0">
    <property type="entry name" value="POLYPHOSPHATE KINASE"/>
    <property type="match status" value="1"/>
</dbReference>
<keyword evidence="13" id="KW-1185">Reference proteome</keyword>
<keyword evidence="6" id="KW-0460">Magnesium</keyword>
<feature type="binding site" evidence="6">
    <location>
        <position position="549"/>
    </location>
    <ligand>
        <name>ATP</name>
        <dbReference type="ChEBI" id="CHEBI:30616"/>
    </ligand>
</feature>
<evidence type="ECO:0000259" key="10">
    <source>
        <dbReference type="Pfam" id="PF13090"/>
    </source>
</evidence>
<dbReference type="Pfam" id="PF13089">
    <property type="entry name" value="PP_kinase_N"/>
    <property type="match status" value="1"/>
</dbReference>
<dbReference type="PIRSF" id="PIRSF015589">
    <property type="entry name" value="PP_kinase"/>
    <property type="match status" value="1"/>
</dbReference>
<dbReference type="InterPro" id="IPR036830">
    <property type="entry name" value="PP_kinase_middle_dom_sf"/>
</dbReference>
<dbReference type="SUPFAM" id="SSF143724">
    <property type="entry name" value="PHP14-like"/>
    <property type="match status" value="1"/>
</dbReference>
<dbReference type="InterPro" id="IPR036832">
    <property type="entry name" value="PPK_N_dom_sf"/>
</dbReference>
<dbReference type="Proteomes" id="UP001597548">
    <property type="component" value="Unassembled WGS sequence"/>
</dbReference>
<dbReference type="NCBIfam" id="NF003917">
    <property type="entry name" value="PRK05443.1-1"/>
    <property type="match status" value="1"/>
</dbReference>
<name>A0ABW5ZZV5_9FLAO</name>
<feature type="binding site" evidence="6">
    <location>
        <position position="43"/>
    </location>
    <ligand>
        <name>ATP</name>
        <dbReference type="ChEBI" id="CHEBI:30616"/>
    </ligand>
</feature>
<dbReference type="EC" id="2.7.4.1" evidence="6 7"/>
<dbReference type="InterPro" id="IPR025198">
    <property type="entry name" value="PPK_N_dom"/>
</dbReference>
<keyword evidence="5 6" id="KW-0067">ATP-binding</keyword>
<comment type="cofactor">
    <cofactor evidence="6">
        <name>Mg(2+)</name>
        <dbReference type="ChEBI" id="CHEBI:18420"/>
    </cofactor>
</comment>
<proteinExistence type="inferred from homology"/>
<dbReference type="InterPro" id="IPR003414">
    <property type="entry name" value="PP_kinase"/>
</dbReference>
<feature type="domain" description="Polyphosphate kinase C-terminal" evidence="11">
    <location>
        <begin position="315"/>
        <end position="481"/>
    </location>
</feature>
<protein>
    <recommendedName>
        <fullName evidence="6 7">Polyphosphate kinase</fullName>
        <ecNumber evidence="6 7">2.7.4.1</ecNumber>
    </recommendedName>
    <alternativeName>
        <fullName evidence="6">ATP-polyphosphate phosphotransferase</fullName>
    </alternativeName>
    <alternativeName>
        <fullName evidence="6">Polyphosphoric acid kinase</fullName>
    </alternativeName>
</protein>